<gene>
    <name evidence="2" type="ordered locus">Mnod_8196</name>
</gene>
<dbReference type="Proteomes" id="UP000008207">
    <property type="component" value="Plasmid pMNOD02"/>
</dbReference>
<geneLocation type="plasmid" evidence="2 3">
    <name>pMNOD02</name>
</geneLocation>
<keyword evidence="3" id="KW-1185">Reference proteome</keyword>
<reference evidence="3" key="1">
    <citation type="submission" date="2009-01" db="EMBL/GenBank/DDBJ databases">
        <title>Complete sequence of plasmid 2 of Methylobacterium nodulans ORS 2060.</title>
        <authorList>
            <consortium name="US DOE Joint Genome Institute"/>
            <person name="Lucas S."/>
            <person name="Copeland A."/>
            <person name="Lapidus A."/>
            <person name="Glavina del Rio T."/>
            <person name="Dalin E."/>
            <person name="Tice H."/>
            <person name="Bruce D."/>
            <person name="Goodwin L."/>
            <person name="Pitluck S."/>
            <person name="Sims D."/>
            <person name="Brettin T."/>
            <person name="Detter J.C."/>
            <person name="Han C."/>
            <person name="Larimer F."/>
            <person name="Land M."/>
            <person name="Hauser L."/>
            <person name="Kyrpides N."/>
            <person name="Ivanova N."/>
            <person name="Marx C.J."/>
            <person name="Richardson P."/>
        </authorList>
    </citation>
    <scope>NUCLEOTIDE SEQUENCE [LARGE SCALE GENOMIC DNA]</scope>
    <source>
        <strain evidence="3">LMG 21967 / CNCM I-2342 / ORS 2060</strain>
        <plasmid evidence="3">Plasmid pMNOD02</plasmid>
    </source>
</reference>
<dbReference type="HOGENOM" id="CLU_119062_1_0_5"/>
<name>B8IXD0_METNO</name>
<dbReference type="InterPro" id="IPR018968">
    <property type="entry name" value="Phasin"/>
</dbReference>
<dbReference type="EMBL" id="CP001351">
    <property type="protein sequence ID" value="ACL63171.1"/>
    <property type="molecule type" value="Genomic_DNA"/>
</dbReference>
<accession>B8IXD0</accession>
<protein>
    <recommendedName>
        <fullName evidence="1">Phasin domain-containing protein</fullName>
    </recommendedName>
</protein>
<organism evidence="2 3">
    <name type="scientific">Methylobacterium nodulans (strain LMG 21967 / CNCM I-2342 / ORS 2060)</name>
    <dbReference type="NCBI Taxonomy" id="460265"/>
    <lineage>
        <taxon>Bacteria</taxon>
        <taxon>Pseudomonadati</taxon>
        <taxon>Pseudomonadota</taxon>
        <taxon>Alphaproteobacteria</taxon>
        <taxon>Hyphomicrobiales</taxon>
        <taxon>Methylobacteriaceae</taxon>
        <taxon>Methylobacterium</taxon>
    </lineage>
</organism>
<dbReference type="Pfam" id="PF09361">
    <property type="entry name" value="Phasin_2"/>
    <property type="match status" value="1"/>
</dbReference>
<evidence type="ECO:0000313" key="2">
    <source>
        <dbReference type="EMBL" id="ACL63171.1"/>
    </source>
</evidence>
<dbReference type="KEGG" id="mno:Mnod_8196"/>
<dbReference type="AlphaFoldDB" id="B8IXD0"/>
<evidence type="ECO:0000313" key="3">
    <source>
        <dbReference type="Proteomes" id="UP000008207"/>
    </source>
</evidence>
<evidence type="ECO:0000259" key="1">
    <source>
        <dbReference type="Pfam" id="PF09361"/>
    </source>
</evidence>
<keyword evidence="2" id="KW-0614">Plasmid</keyword>
<proteinExistence type="predicted"/>
<feature type="domain" description="Phasin" evidence="1">
    <location>
        <begin position="59"/>
        <end position="114"/>
    </location>
</feature>
<sequence>MTSQNPFEVPAELRDFADKSLAQAQQAVAAFFQNTRKLNETVQSSFKASQLPVSVAYARSLDFAEQNADAAFAVAHKIIRARDLQEAGQIRAEYLRAQFDTFQAQAKEIYSVAKAA</sequence>
<dbReference type="OrthoDB" id="7856369at2"/>
<dbReference type="RefSeq" id="WP_012631369.1">
    <property type="nucleotide sequence ID" value="NC_011887.1"/>
</dbReference>